<proteinExistence type="predicted"/>
<dbReference type="Gene3D" id="3.40.50.300">
    <property type="entry name" value="P-loop containing nucleotide triphosphate hydrolases"/>
    <property type="match status" value="1"/>
</dbReference>
<sequence>MASYSARLTKSGVNSWAVEFRHPILKDREGKQGRKIRRGLGTNQDEAQNVVNDLNRLLADDTFWSLNERNRALSNFMPRVVEIFYDQMEEDILTDSWELRDSKIKLPNNIDGYSRVMLLGTTGAGKTTVIRQLIGTDPDEISFPAISASRTTTCNTEYVFSEGSWKGVVTFISQAQTIKLIEESVWEAFRRAIIGEDVKNVAKALLSHPEQRFRLSYFLGQYRSTGRRSSINKENHQEVLEIPYPDQLELQTELDYIINEIKQLADEARNEFPPDGDNIDEIIDLLYEVWVREDTERFNDLVQHILRLIKNRFGVIKFGAFQRDNRGWPIYWYHESEDKWEVIKMMRWFAGNEGRRFGQLLAPVVNGVRLQGPFKPSWWTNDDSPQLVLIDGEGIGHDSNITTSIPMEVTNRFKETDAVVLVDNASQPMLDIPKVILREAISRGQLEKLMVVYTRFDQVEGSNMIDDEDRIDHVMGIQTGAIEAMQEAYNLNSKLIRQLRDHLYNFTFFFPNTNELQNTPDELKEEMDRFIESLCSKSIKEELQFPNESKAIPEYDFGRLVLAINETEDLFMQKWLGLLGLRPSQFPKQHWMRIKALSNRLANWPNIVEYNDLKPASDLSSYLMQRINEFINAPKDWSIAVPEESKLSILQGLSEAISNKINQLVFKRIKIDNHPQWIIAFNYKGTGSTVPRASEIRSIFEKAIPKSRIIYDSFSGDLLEEIKTIIEDAIEAIKEEEASSAI</sequence>
<dbReference type="SUPFAM" id="SSF52540">
    <property type="entry name" value="P-loop containing nucleoside triphosphate hydrolases"/>
    <property type="match status" value="1"/>
</dbReference>
<reference evidence="1" key="1">
    <citation type="submission" date="2021-05" db="EMBL/GenBank/DDBJ databases">
        <title>Novel Bacillus species.</title>
        <authorList>
            <person name="Liu G."/>
        </authorList>
    </citation>
    <scope>NUCLEOTIDE SEQUENCE</scope>
    <source>
        <strain evidence="1">FJAT-49825</strain>
    </source>
</reference>
<evidence type="ECO:0000313" key="2">
    <source>
        <dbReference type="Proteomes" id="UP000679749"/>
    </source>
</evidence>
<gene>
    <name evidence="1" type="ORF">KHA99_08320</name>
</gene>
<dbReference type="Proteomes" id="UP000679749">
    <property type="component" value="Unassembled WGS sequence"/>
</dbReference>
<keyword evidence="2" id="KW-1185">Reference proteome</keyword>
<dbReference type="InterPro" id="IPR027417">
    <property type="entry name" value="P-loop_NTPase"/>
</dbReference>
<comment type="caution">
    <text evidence="1">The sequence shown here is derived from an EMBL/GenBank/DDBJ whole genome shotgun (WGS) entry which is preliminary data.</text>
</comment>
<name>A0A942YW98_9BACI</name>
<dbReference type="RefSeq" id="WP_213117002.1">
    <property type="nucleotide sequence ID" value="NZ_JAGYPF010000002.1"/>
</dbReference>
<evidence type="ECO:0000313" key="1">
    <source>
        <dbReference type="EMBL" id="MBS4212446.1"/>
    </source>
</evidence>
<dbReference type="EMBL" id="JAGYPF010000002">
    <property type="protein sequence ID" value="MBS4212446.1"/>
    <property type="molecule type" value="Genomic_DNA"/>
</dbReference>
<accession>A0A942YW98</accession>
<protein>
    <submittedName>
        <fullName evidence="1">Uncharacterized protein</fullName>
    </submittedName>
</protein>
<dbReference type="AlphaFoldDB" id="A0A942YW98"/>
<organism evidence="1 2">
    <name type="scientific">Neobacillus rhizophilus</name>
    <dbReference type="NCBI Taxonomy" id="2833579"/>
    <lineage>
        <taxon>Bacteria</taxon>
        <taxon>Bacillati</taxon>
        <taxon>Bacillota</taxon>
        <taxon>Bacilli</taxon>
        <taxon>Bacillales</taxon>
        <taxon>Bacillaceae</taxon>
        <taxon>Neobacillus</taxon>
    </lineage>
</organism>